<name>A0ABX4C268_FLAHY</name>
<evidence type="ECO:0000313" key="2">
    <source>
        <dbReference type="EMBL" id="OXA86299.1"/>
    </source>
</evidence>
<sequence length="1043" mass="110318">MKNKLLPLLFVLCGYTAYSQVGIGTPLPNASSQLEVVASDKGILIPRIKLTSSTDTATITNGNQNSLLVFNTNNVADVTAGYYYWYDNKWNRIVISNEVAPSTGTVIYNPTTQQFTYVDGSGVTQTVDFTQVVQSSETVTTLDKDPANDGKYVYKSENDTETTIDVVGDVINNASTIVNNPNFTTQLVNVIKTDETLTTLTKDAANDGKYLYTSENATGTTIDVVGDVITNSSTILNNPAFKTEITNVIKDEETITTLVNNGGGSYTYNNEAGTPVNIDVVGDVTTNFSTIANNPAVTNIIQEISTKTEGAVTFDSRTNQFSYTDATGTPQVVDISAIVKANETITTLDKDPANNGKYVYTSENTTGTTIDVVGDVITNASTILSDPTFTTELTNIITANETLTTLVNNGGGSYTYNNEAGTPVNIDVVGDVTTNFSTIANNPAVTTIIQEISTKTEGAVTFDSTTNQFSYTDATGTPQVVDISAIVKANETVTTLDKDPANNGKYVYTSENTTGTTIDVVGDVIANASTILNDPTFTTELTNIITANETVTTLVNNGGGSYTYNNEAGTPVNIDVVGDVTTNFSTIANNPAVTTIIENIATKTVGAVTFDSTTNQFSYTDATGTPQLVDISAIVKANETVTTLDKDPANNGKYVYTSENTTGTTIDVVGDVITNASTILNDPSFKTELTNVIKTEETVTTLDKDPANDGKYLYTSENATATTIDVVGDVITNASTILNDPSFKTELTNVIKTEETVTTLVNNGGGSYTYNNEAGTPVNIDVVGDVTTNFSTIANNPAVTTIIQEIATKTAGAVTFDSTTNQFSYTDATGTPQLVDISAIVKANETVTTLDKDPANNGKYVYTSENTTGTTIDVVGDVITNASTILNDPSFKTELTNVIKTEETVTTLDKDPANDGKYLYTSENATATTIDVVGDVITNASTILNDPSFKTELTNVIKTEETVTTLVNNGAGSYTYNNEAAAAVNIDVVGDVISNASTIVNNPAFVTELTNVVKAEETITTQAQSLTTGAITYTNEAGTAVTS</sequence>
<comment type="caution">
    <text evidence="2">The sequence shown here is derived from an EMBL/GenBank/DDBJ whole genome shotgun (WGS) entry which is preliminary data.</text>
</comment>
<evidence type="ECO:0000313" key="3">
    <source>
        <dbReference type="Proteomes" id="UP000198424"/>
    </source>
</evidence>
<organism evidence="2 3">
    <name type="scientific">Flavobacterium hydatis</name>
    <name type="common">Cytophaga aquatilis</name>
    <dbReference type="NCBI Taxonomy" id="991"/>
    <lineage>
        <taxon>Bacteria</taxon>
        <taxon>Pseudomonadati</taxon>
        <taxon>Bacteroidota</taxon>
        <taxon>Flavobacteriia</taxon>
        <taxon>Flavobacteriales</taxon>
        <taxon>Flavobacteriaceae</taxon>
        <taxon>Flavobacterium</taxon>
    </lineage>
</organism>
<feature type="non-terminal residue" evidence="2">
    <location>
        <position position="1043"/>
    </location>
</feature>
<accession>A0ABX4C268</accession>
<keyword evidence="1" id="KW-0732">Signal</keyword>
<proteinExistence type="predicted"/>
<keyword evidence="3" id="KW-1185">Reference proteome</keyword>
<dbReference type="Proteomes" id="UP000198424">
    <property type="component" value="Unassembled WGS sequence"/>
</dbReference>
<feature type="chain" id="PRO_5045461780" evidence="1">
    <location>
        <begin position="20"/>
        <end position="1043"/>
    </location>
</feature>
<evidence type="ECO:0000256" key="1">
    <source>
        <dbReference type="SAM" id="SignalP"/>
    </source>
</evidence>
<feature type="signal peptide" evidence="1">
    <location>
        <begin position="1"/>
        <end position="19"/>
    </location>
</feature>
<dbReference type="EMBL" id="MUGY01000048">
    <property type="protein sequence ID" value="OXA86299.1"/>
    <property type="molecule type" value="Genomic_DNA"/>
</dbReference>
<gene>
    <name evidence="2" type="ORF">B0A62_23715</name>
</gene>
<dbReference type="RefSeq" id="WP_089052233.1">
    <property type="nucleotide sequence ID" value="NZ_MUGY01000048.1"/>
</dbReference>
<protein>
    <submittedName>
        <fullName evidence="2">Uncharacterized protein</fullName>
    </submittedName>
</protein>
<reference evidence="2 3" key="1">
    <citation type="submission" date="2016-11" db="EMBL/GenBank/DDBJ databases">
        <title>Whole genomes of Flavobacteriaceae.</title>
        <authorList>
            <person name="Stine C."/>
            <person name="Li C."/>
            <person name="Tadesse D."/>
        </authorList>
    </citation>
    <scope>NUCLEOTIDE SEQUENCE [LARGE SCALE GENOMIC DNA]</scope>
    <source>
        <strain evidence="2 3">ATCC 29551</strain>
    </source>
</reference>